<comment type="cofactor">
    <cofactor evidence="8">
        <name>[4Fe-4S] cluster</name>
        <dbReference type="ChEBI" id="CHEBI:49883"/>
    </cofactor>
    <text evidence="8">Binds 2 [4Fe-4S] clusters. One cluster is coordinated with 3 cysteines and an exchangeable S-adenosyl-L-methionine.</text>
</comment>
<proteinExistence type="inferred from homology"/>
<organism evidence="12 13">
    <name type="scientific">Denitrobacterium detoxificans</name>
    <dbReference type="NCBI Taxonomy" id="79604"/>
    <lineage>
        <taxon>Bacteria</taxon>
        <taxon>Bacillati</taxon>
        <taxon>Actinomycetota</taxon>
        <taxon>Coriobacteriia</taxon>
        <taxon>Eggerthellales</taxon>
        <taxon>Eggerthellaceae</taxon>
        <taxon>Denitrobacterium</taxon>
    </lineage>
</organism>
<dbReference type="Pfam" id="PF04055">
    <property type="entry name" value="Radical_SAM"/>
    <property type="match status" value="1"/>
</dbReference>
<dbReference type="CDD" id="cd01335">
    <property type="entry name" value="Radical_SAM"/>
    <property type="match status" value="1"/>
</dbReference>
<dbReference type="InterPro" id="IPR020612">
    <property type="entry name" value="Methylthiotransferase_CS"/>
</dbReference>
<dbReference type="KEGG" id="ddt:AAY81_05780"/>
<evidence type="ECO:0000259" key="11">
    <source>
        <dbReference type="PROSITE" id="PS51918"/>
    </source>
</evidence>
<feature type="binding site" evidence="8">
    <location>
        <position position="156"/>
    </location>
    <ligand>
        <name>[4Fe-4S] cluster</name>
        <dbReference type="ChEBI" id="CHEBI:49883"/>
        <label>2</label>
        <note>4Fe-4S-S-AdoMet</note>
    </ligand>
</feature>
<dbReference type="Gene3D" id="3.80.30.20">
    <property type="entry name" value="tm_1862 like domain"/>
    <property type="match status" value="1"/>
</dbReference>
<name>A0A172RYA8_9ACTN</name>
<dbReference type="SFLD" id="SFLDF00274">
    <property type="entry name" value="ribosomal_protein_S12_methylth"/>
    <property type="match status" value="1"/>
</dbReference>
<evidence type="ECO:0000259" key="9">
    <source>
        <dbReference type="PROSITE" id="PS50926"/>
    </source>
</evidence>
<dbReference type="Proteomes" id="UP000182975">
    <property type="component" value="Unassembled WGS sequence"/>
</dbReference>
<dbReference type="HAMAP" id="MF_01865">
    <property type="entry name" value="MTTase_RimO"/>
    <property type="match status" value="1"/>
</dbReference>
<evidence type="ECO:0000256" key="4">
    <source>
        <dbReference type="ARBA" id="ARBA00022691"/>
    </source>
</evidence>
<dbReference type="PROSITE" id="PS51449">
    <property type="entry name" value="MTTASE_N"/>
    <property type="match status" value="1"/>
</dbReference>
<evidence type="ECO:0000313" key="12">
    <source>
        <dbReference type="EMBL" id="SEO87754.1"/>
    </source>
</evidence>
<dbReference type="GO" id="GO:0046872">
    <property type="term" value="F:metal ion binding"/>
    <property type="evidence" value="ECO:0007669"/>
    <property type="project" value="UniProtKB-KW"/>
</dbReference>
<comment type="similarity">
    <text evidence="8">Belongs to the methylthiotransferase family. RimO subfamily.</text>
</comment>
<dbReference type="RefSeq" id="WP_066662521.1">
    <property type="nucleotide sequence ID" value="NZ_CP011402.1"/>
</dbReference>
<evidence type="ECO:0000256" key="2">
    <source>
        <dbReference type="ARBA" id="ARBA00022490"/>
    </source>
</evidence>
<dbReference type="InterPro" id="IPR005840">
    <property type="entry name" value="Ribosomal_uS12_MeSTrfase_RimO"/>
</dbReference>
<dbReference type="InterPro" id="IPR038135">
    <property type="entry name" value="Methylthiotransferase_N_sf"/>
</dbReference>
<dbReference type="Pfam" id="PF18693">
    <property type="entry name" value="TRAM_2"/>
    <property type="match status" value="1"/>
</dbReference>
<comment type="function">
    <text evidence="8">Catalyzes the methylthiolation of an aspartic acid residue of ribosomal protein uS12.</text>
</comment>
<dbReference type="NCBIfam" id="TIGR01125">
    <property type="entry name" value="30S ribosomal protein S12 methylthiotransferase RimO"/>
    <property type="match status" value="1"/>
</dbReference>
<reference evidence="13" key="1">
    <citation type="submission" date="2016-10" db="EMBL/GenBank/DDBJ databases">
        <authorList>
            <person name="Varghese N."/>
        </authorList>
    </citation>
    <scope>NUCLEOTIDE SEQUENCE [LARGE SCALE GENOMIC DNA]</scope>
    <source>
        <strain evidence="13">DSM 21843</strain>
    </source>
</reference>
<dbReference type="Gene3D" id="2.40.50.140">
    <property type="entry name" value="Nucleic acid-binding proteins"/>
    <property type="match status" value="1"/>
</dbReference>
<dbReference type="AlphaFoldDB" id="A0A172RYA8"/>
<dbReference type="PATRIC" id="fig|79604.3.peg.1166"/>
<dbReference type="EC" id="2.8.4.4" evidence="8"/>
<dbReference type="InterPro" id="IPR013848">
    <property type="entry name" value="Methylthiotransferase_N"/>
</dbReference>
<dbReference type="SUPFAM" id="SSF102114">
    <property type="entry name" value="Radical SAM enzymes"/>
    <property type="match status" value="1"/>
</dbReference>
<keyword evidence="13" id="KW-1185">Reference proteome</keyword>
<dbReference type="InterPro" id="IPR006638">
    <property type="entry name" value="Elp3/MiaA/NifB-like_rSAM"/>
</dbReference>
<gene>
    <name evidence="8" type="primary">rimO</name>
    <name evidence="12" type="ORF">SAMN02910314_01472</name>
</gene>
<feature type="domain" description="Radical SAM core" evidence="11">
    <location>
        <begin position="135"/>
        <end position="365"/>
    </location>
</feature>
<dbReference type="GO" id="GO:0103039">
    <property type="term" value="F:protein methylthiotransferase activity"/>
    <property type="evidence" value="ECO:0007669"/>
    <property type="project" value="UniProtKB-EC"/>
</dbReference>
<dbReference type="GO" id="GO:0035600">
    <property type="term" value="P:tRNA methylthiolation"/>
    <property type="evidence" value="ECO:0007669"/>
    <property type="project" value="UniProtKB-ARBA"/>
</dbReference>
<dbReference type="GO" id="GO:0005829">
    <property type="term" value="C:cytosol"/>
    <property type="evidence" value="ECO:0007669"/>
    <property type="project" value="TreeGrafter"/>
</dbReference>
<evidence type="ECO:0000256" key="6">
    <source>
        <dbReference type="ARBA" id="ARBA00023004"/>
    </source>
</evidence>
<keyword evidence="12" id="KW-0689">Ribosomal protein</keyword>
<evidence type="ECO:0000259" key="10">
    <source>
        <dbReference type="PROSITE" id="PS51449"/>
    </source>
</evidence>
<dbReference type="NCBIfam" id="TIGR00089">
    <property type="entry name" value="MiaB/RimO family radical SAM methylthiotransferase"/>
    <property type="match status" value="1"/>
</dbReference>
<keyword evidence="6 8" id="KW-0408">Iron</keyword>
<dbReference type="Pfam" id="PF00919">
    <property type="entry name" value="UPF0004"/>
    <property type="match status" value="1"/>
</dbReference>
<feature type="binding site" evidence="8">
    <location>
        <position position="87"/>
    </location>
    <ligand>
        <name>[4Fe-4S] cluster</name>
        <dbReference type="ChEBI" id="CHEBI:49883"/>
        <label>1</label>
    </ligand>
</feature>
<dbReference type="GO" id="GO:0051539">
    <property type="term" value="F:4 iron, 4 sulfur cluster binding"/>
    <property type="evidence" value="ECO:0007669"/>
    <property type="project" value="UniProtKB-UniRule"/>
</dbReference>
<feature type="domain" description="MTTase N-terminal" evidence="10">
    <location>
        <begin position="7"/>
        <end position="124"/>
    </location>
</feature>
<evidence type="ECO:0000256" key="8">
    <source>
        <dbReference type="HAMAP-Rule" id="MF_01865"/>
    </source>
</evidence>
<dbReference type="OrthoDB" id="9805215at2"/>
<dbReference type="SFLD" id="SFLDS00029">
    <property type="entry name" value="Radical_SAM"/>
    <property type="match status" value="1"/>
</dbReference>
<evidence type="ECO:0000313" key="13">
    <source>
        <dbReference type="Proteomes" id="UP000182975"/>
    </source>
</evidence>
<keyword evidence="4 8" id="KW-0949">S-adenosyl-L-methionine</keyword>
<keyword evidence="1 8" id="KW-0004">4Fe-4S</keyword>
<dbReference type="Gene3D" id="3.40.50.12160">
    <property type="entry name" value="Methylthiotransferase, N-terminal domain"/>
    <property type="match status" value="1"/>
</dbReference>
<keyword evidence="7 8" id="KW-0411">Iron-sulfur</keyword>
<keyword evidence="5 8" id="KW-0479">Metal-binding</keyword>
<dbReference type="PROSITE" id="PS01278">
    <property type="entry name" value="MTTASE_RADICAL"/>
    <property type="match status" value="1"/>
</dbReference>
<dbReference type="FunFam" id="3.80.30.20:FF:000001">
    <property type="entry name" value="tRNA-2-methylthio-N(6)-dimethylallyladenosine synthase 2"/>
    <property type="match status" value="1"/>
</dbReference>
<accession>A0A172RYA8</accession>
<feature type="binding site" evidence="8">
    <location>
        <position position="16"/>
    </location>
    <ligand>
        <name>[4Fe-4S] cluster</name>
        <dbReference type="ChEBI" id="CHEBI:49883"/>
        <label>1</label>
    </ligand>
</feature>
<dbReference type="InterPro" id="IPR005839">
    <property type="entry name" value="Methylthiotransferase"/>
</dbReference>
<dbReference type="GO" id="GO:0035599">
    <property type="term" value="F:aspartic acid methylthiotransferase activity"/>
    <property type="evidence" value="ECO:0007669"/>
    <property type="project" value="TreeGrafter"/>
</dbReference>
<dbReference type="InterPro" id="IPR002792">
    <property type="entry name" value="TRAM_dom"/>
</dbReference>
<dbReference type="PROSITE" id="PS50926">
    <property type="entry name" value="TRAM"/>
    <property type="match status" value="1"/>
</dbReference>
<feature type="binding site" evidence="8">
    <location>
        <position position="52"/>
    </location>
    <ligand>
        <name>[4Fe-4S] cluster</name>
        <dbReference type="ChEBI" id="CHEBI:49883"/>
        <label>1</label>
    </ligand>
</feature>
<feature type="domain" description="TRAM" evidence="9">
    <location>
        <begin position="368"/>
        <end position="429"/>
    </location>
</feature>
<comment type="subcellular location">
    <subcellularLocation>
        <location evidence="8">Cytoplasm</location>
    </subcellularLocation>
</comment>
<protein>
    <recommendedName>
        <fullName evidence="8">Ribosomal protein uS12 methylthiotransferase RimO</fullName>
        <shortName evidence="8">uS12 MTTase</shortName>
        <shortName evidence="8">uS12 methylthiotransferase</shortName>
        <ecNumber evidence="8">2.8.4.4</ecNumber>
    </recommendedName>
    <alternativeName>
        <fullName evidence="8">Ribosomal protein uS12 (aspartate-C(3))-methylthiotransferase</fullName>
    </alternativeName>
    <alternativeName>
        <fullName evidence="8">Ribosome maturation factor RimO</fullName>
    </alternativeName>
</protein>
<sequence length="429" mass="47507">MSVSEVISVHILTMGCAKNEVDSDNMRARLSAAGYRMVEEPEEAQAVIVNTCSFIQSATEESLQAIFEMAGLPGMETGDVKLIVAGCMPARYGDDLASELNEASAFVPCSKEDDIVAILDALFPHRSMLEEIASAPEVLSAYVKISDGCNRFCSYCSIPYIRGRYHSFPFDRIDADVAAQIARGAREIVLIAQDTGRWGDDFEEPSTLALLMSTLAQKYPKTWFRVMYLQPEGITDELLGVMQSHENICSYLDIPFQHANERILSRMNRKGSAAEYLKLIAHIREMVPGITLRTTFIAGFPGETEDDFQELCDFVEDIDFDYVGVFPYSLEEGTRAATFDDQIDDDVKIERAQAVRDIADAISRERVAARVGSQLDVLVLGSEEDGQLFGRAKCQAPDVDGVVYVHQGEIGDIVSVTINDTLMYEMEGE</sequence>
<dbReference type="InterPro" id="IPR058240">
    <property type="entry name" value="rSAM_sf"/>
</dbReference>
<dbReference type="InterPro" id="IPR007197">
    <property type="entry name" value="rSAM"/>
</dbReference>
<evidence type="ECO:0000256" key="5">
    <source>
        <dbReference type="ARBA" id="ARBA00022723"/>
    </source>
</evidence>
<keyword evidence="3 8" id="KW-0808">Transferase</keyword>
<feature type="binding site" evidence="8">
    <location>
        <position position="153"/>
    </location>
    <ligand>
        <name>[4Fe-4S] cluster</name>
        <dbReference type="ChEBI" id="CHEBI:49883"/>
        <label>2</label>
        <note>4Fe-4S-S-AdoMet</note>
    </ligand>
</feature>
<dbReference type="PROSITE" id="PS51918">
    <property type="entry name" value="RADICAL_SAM"/>
    <property type="match status" value="1"/>
</dbReference>
<dbReference type="EMBL" id="FOEC01000009">
    <property type="protein sequence ID" value="SEO87754.1"/>
    <property type="molecule type" value="Genomic_DNA"/>
</dbReference>
<evidence type="ECO:0000256" key="7">
    <source>
        <dbReference type="ARBA" id="ARBA00023014"/>
    </source>
</evidence>
<dbReference type="PANTHER" id="PTHR43837">
    <property type="entry name" value="RIBOSOMAL PROTEIN S12 METHYLTHIOTRANSFERASE RIMO"/>
    <property type="match status" value="1"/>
</dbReference>
<dbReference type="InterPro" id="IPR012340">
    <property type="entry name" value="NA-bd_OB-fold"/>
</dbReference>
<dbReference type="InterPro" id="IPR023404">
    <property type="entry name" value="rSAM_horseshoe"/>
</dbReference>
<dbReference type="SFLD" id="SFLDG01082">
    <property type="entry name" value="B12-binding_domain_containing"/>
    <property type="match status" value="1"/>
</dbReference>
<dbReference type="SFLD" id="SFLDG01061">
    <property type="entry name" value="methylthiotransferase"/>
    <property type="match status" value="1"/>
</dbReference>
<feature type="binding site" evidence="8">
    <location>
        <position position="149"/>
    </location>
    <ligand>
        <name>[4Fe-4S] cluster</name>
        <dbReference type="ChEBI" id="CHEBI:49883"/>
        <label>2</label>
        <note>4Fe-4S-S-AdoMet</note>
    </ligand>
</feature>
<dbReference type="SMART" id="SM00729">
    <property type="entry name" value="Elp3"/>
    <property type="match status" value="1"/>
</dbReference>
<comment type="catalytic activity">
    <reaction evidence="8">
        <text>L-aspartate(89)-[ribosomal protein uS12]-hydrogen + (sulfur carrier)-SH + AH2 + 2 S-adenosyl-L-methionine = 3-methylsulfanyl-L-aspartate(89)-[ribosomal protein uS12]-hydrogen + (sulfur carrier)-H + 5'-deoxyadenosine + L-methionine + A + S-adenosyl-L-homocysteine + 2 H(+)</text>
        <dbReference type="Rhea" id="RHEA:37087"/>
        <dbReference type="Rhea" id="RHEA-COMP:10460"/>
        <dbReference type="Rhea" id="RHEA-COMP:10461"/>
        <dbReference type="Rhea" id="RHEA-COMP:14737"/>
        <dbReference type="Rhea" id="RHEA-COMP:14739"/>
        <dbReference type="ChEBI" id="CHEBI:13193"/>
        <dbReference type="ChEBI" id="CHEBI:15378"/>
        <dbReference type="ChEBI" id="CHEBI:17319"/>
        <dbReference type="ChEBI" id="CHEBI:17499"/>
        <dbReference type="ChEBI" id="CHEBI:29917"/>
        <dbReference type="ChEBI" id="CHEBI:29961"/>
        <dbReference type="ChEBI" id="CHEBI:57844"/>
        <dbReference type="ChEBI" id="CHEBI:57856"/>
        <dbReference type="ChEBI" id="CHEBI:59789"/>
        <dbReference type="ChEBI" id="CHEBI:64428"/>
        <dbReference type="ChEBI" id="CHEBI:73599"/>
        <dbReference type="EC" id="2.8.4.4"/>
    </reaction>
</comment>
<keyword evidence="12" id="KW-0687">Ribonucleoprotein</keyword>
<dbReference type="PANTHER" id="PTHR43837:SF1">
    <property type="entry name" value="RIBOSOMAL PROTEIN US12 METHYLTHIOTRANSFERASE RIMO"/>
    <property type="match status" value="1"/>
</dbReference>
<dbReference type="GO" id="GO:0005840">
    <property type="term" value="C:ribosome"/>
    <property type="evidence" value="ECO:0007669"/>
    <property type="project" value="UniProtKB-KW"/>
</dbReference>
<dbReference type="STRING" id="79604.AAY81_05780"/>
<keyword evidence="2 8" id="KW-0963">Cytoplasm</keyword>
<evidence type="ECO:0000256" key="1">
    <source>
        <dbReference type="ARBA" id="ARBA00022485"/>
    </source>
</evidence>
<evidence type="ECO:0000256" key="3">
    <source>
        <dbReference type="ARBA" id="ARBA00022679"/>
    </source>
</evidence>